<evidence type="ECO:0000259" key="1">
    <source>
        <dbReference type="Pfam" id="PF01326"/>
    </source>
</evidence>
<sequence length="285" mass="30715">MYIASLTQTNLTRQQVGAKAASLARMVQCGMHVPPGFVVTTAAHQAFLADANPTMPQAVRRAIEESLAQFPPTVRFAVRSSGVMEDLEHASFAGQYDTVLDVAHSDVLAAVQQCWASADTETAQVYARQRGVALTDQAMGVIVQRLVEAQVAGVSFSRHPVTGAHQVVINASYGLGESVVSGLVTPDLFEVDPITGQVTSVLGFKEHLVRRSPRGGTEQIDTPAELASQFCLQADQVQEIARLTTALETYCGFPVDWEWALADNIVYCLQVRPITSVGKPLHGRI</sequence>
<reference evidence="2 3" key="1">
    <citation type="journal article" date="2014" name="BMC Genomics">
        <title>Comparison of environmental and isolate Sulfobacillus genomes reveals diverse carbon, sulfur, nitrogen, and hydrogen metabolisms.</title>
        <authorList>
            <person name="Justice N.B."/>
            <person name="Norman A."/>
            <person name="Brown C.T."/>
            <person name="Singh A."/>
            <person name="Thomas B.C."/>
            <person name="Banfield J.F."/>
        </authorList>
    </citation>
    <scope>NUCLEOTIDE SEQUENCE [LARGE SCALE GENOMIC DNA]</scope>
    <source>
        <strain evidence="2">AMDSBA3</strain>
    </source>
</reference>
<dbReference type="InterPro" id="IPR051549">
    <property type="entry name" value="PEP_Utilizing_Enz"/>
</dbReference>
<accession>A0A2T2WN37</accession>
<protein>
    <recommendedName>
        <fullName evidence="1">Pyruvate phosphate dikinase AMP/ATP-binding domain-containing protein</fullName>
    </recommendedName>
</protein>
<dbReference type="Pfam" id="PF01326">
    <property type="entry name" value="PPDK_N"/>
    <property type="match status" value="2"/>
</dbReference>
<gene>
    <name evidence="2" type="ORF">C7B45_02495</name>
</gene>
<evidence type="ECO:0000313" key="2">
    <source>
        <dbReference type="EMBL" id="PSR23655.1"/>
    </source>
</evidence>
<dbReference type="EMBL" id="PXYV01000004">
    <property type="protein sequence ID" value="PSR23655.1"/>
    <property type="molecule type" value="Genomic_DNA"/>
</dbReference>
<dbReference type="InterPro" id="IPR013815">
    <property type="entry name" value="ATP_grasp_subdomain_1"/>
</dbReference>
<dbReference type="PANTHER" id="PTHR43615">
    <property type="entry name" value="PHOSPHOENOLPYRUVATE SYNTHASE-RELATED"/>
    <property type="match status" value="1"/>
</dbReference>
<proteinExistence type="predicted"/>
<dbReference type="Gene3D" id="3.30.1490.20">
    <property type="entry name" value="ATP-grasp fold, A domain"/>
    <property type="match status" value="2"/>
</dbReference>
<name>A0A2T2WN37_9FIRM</name>
<dbReference type="GO" id="GO:0005524">
    <property type="term" value="F:ATP binding"/>
    <property type="evidence" value="ECO:0007669"/>
    <property type="project" value="InterPro"/>
</dbReference>
<feature type="domain" description="Pyruvate phosphate dikinase AMP/ATP-binding" evidence="1">
    <location>
        <begin position="55"/>
        <end position="278"/>
    </location>
</feature>
<dbReference type="GO" id="GO:0016301">
    <property type="term" value="F:kinase activity"/>
    <property type="evidence" value="ECO:0007669"/>
    <property type="project" value="InterPro"/>
</dbReference>
<evidence type="ECO:0000313" key="3">
    <source>
        <dbReference type="Proteomes" id="UP000241848"/>
    </source>
</evidence>
<comment type="caution">
    <text evidence="2">The sequence shown here is derived from an EMBL/GenBank/DDBJ whole genome shotgun (WGS) entry which is preliminary data.</text>
</comment>
<feature type="domain" description="Pyruvate phosphate dikinase AMP/ATP-binding" evidence="1">
    <location>
        <begin position="14"/>
        <end position="51"/>
    </location>
</feature>
<dbReference type="Proteomes" id="UP000241848">
    <property type="component" value="Unassembled WGS sequence"/>
</dbReference>
<dbReference type="InterPro" id="IPR002192">
    <property type="entry name" value="PPDK_AMP/ATP-bd"/>
</dbReference>
<dbReference type="AlphaFoldDB" id="A0A2T2WN37"/>
<dbReference type="Gene3D" id="3.30.470.20">
    <property type="entry name" value="ATP-grasp fold, B domain"/>
    <property type="match status" value="1"/>
</dbReference>
<organism evidence="2 3">
    <name type="scientific">Sulfobacillus acidophilus</name>
    <dbReference type="NCBI Taxonomy" id="53633"/>
    <lineage>
        <taxon>Bacteria</taxon>
        <taxon>Bacillati</taxon>
        <taxon>Bacillota</taxon>
        <taxon>Clostridia</taxon>
        <taxon>Eubacteriales</taxon>
        <taxon>Clostridiales Family XVII. Incertae Sedis</taxon>
        <taxon>Sulfobacillus</taxon>
    </lineage>
</organism>
<dbReference type="PANTHER" id="PTHR43615:SF1">
    <property type="entry name" value="PPDK_N DOMAIN-CONTAINING PROTEIN"/>
    <property type="match status" value="1"/>
</dbReference>
<dbReference type="SUPFAM" id="SSF56059">
    <property type="entry name" value="Glutathione synthetase ATP-binding domain-like"/>
    <property type="match status" value="1"/>
</dbReference>